<evidence type="ECO:0000313" key="3">
    <source>
        <dbReference type="Proteomes" id="UP000567795"/>
    </source>
</evidence>
<dbReference type="InterPro" id="IPR000792">
    <property type="entry name" value="Tscrpt_reg_LuxR_C"/>
</dbReference>
<evidence type="ECO:0000259" key="1">
    <source>
        <dbReference type="PROSITE" id="PS50043"/>
    </source>
</evidence>
<dbReference type="InterPro" id="IPR016032">
    <property type="entry name" value="Sig_transdc_resp-reg_C-effctor"/>
</dbReference>
<dbReference type="GO" id="GO:0006355">
    <property type="term" value="P:regulation of DNA-templated transcription"/>
    <property type="evidence" value="ECO:0007669"/>
    <property type="project" value="InterPro"/>
</dbReference>
<dbReference type="RefSeq" id="WP_179813838.1">
    <property type="nucleotide sequence ID" value="NZ_JACBZD010000001.1"/>
</dbReference>
<dbReference type="SMART" id="SM00421">
    <property type="entry name" value="HTH_LUXR"/>
    <property type="match status" value="1"/>
</dbReference>
<dbReference type="PRINTS" id="PR00038">
    <property type="entry name" value="HTHLUXR"/>
</dbReference>
<protein>
    <submittedName>
        <fullName evidence="2">DNA-binding CsgD family transcriptional regulator</fullName>
    </submittedName>
</protein>
<dbReference type="InterPro" id="IPR036390">
    <property type="entry name" value="WH_DNA-bd_sf"/>
</dbReference>
<accession>A0A852ZTX9</accession>
<reference evidence="2 3" key="1">
    <citation type="submission" date="2020-07" db="EMBL/GenBank/DDBJ databases">
        <title>Sequencing the genomes of 1000 actinobacteria strains.</title>
        <authorList>
            <person name="Klenk H.-P."/>
        </authorList>
    </citation>
    <scope>NUCLEOTIDE SEQUENCE [LARGE SCALE GENOMIC DNA]</scope>
    <source>
        <strain evidence="2 3">DSM 42178</strain>
    </source>
</reference>
<dbReference type="Gene3D" id="1.10.10.10">
    <property type="entry name" value="Winged helix-like DNA-binding domain superfamily/Winged helix DNA-binding domain"/>
    <property type="match status" value="2"/>
</dbReference>
<dbReference type="AlphaFoldDB" id="A0A852ZTX9"/>
<dbReference type="GO" id="GO:0003677">
    <property type="term" value="F:DNA binding"/>
    <property type="evidence" value="ECO:0007669"/>
    <property type="project" value="UniProtKB-KW"/>
</dbReference>
<keyword evidence="2" id="KW-0238">DNA-binding</keyword>
<dbReference type="SUPFAM" id="SSF46785">
    <property type="entry name" value="Winged helix' DNA-binding domain"/>
    <property type="match status" value="1"/>
</dbReference>
<evidence type="ECO:0000313" key="2">
    <source>
        <dbReference type="EMBL" id="NYI05017.1"/>
    </source>
</evidence>
<proteinExistence type="predicted"/>
<comment type="caution">
    <text evidence="2">The sequence shown here is derived from an EMBL/GenBank/DDBJ whole genome shotgun (WGS) entry which is preliminary data.</text>
</comment>
<dbReference type="InterPro" id="IPR002831">
    <property type="entry name" value="Tscrpt_reg_TrmB_N"/>
</dbReference>
<dbReference type="PROSITE" id="PS50043">
    <property type="entry name" value="HTH_LUXR_2"/>
    <property type="match status" value="1"/>
</dbReference>
<organism evidence="2 3">
    <name type="scientific">Allostreptomyces psammosilenae</name>
    <dbReference type="NCBI Taxonomy" id="1892865"/>
    <lineage>
        <taxon>Bacteria</taxon>
        <taxon>Bacillati</taxon>
        <taxon>Actinomycetota</taxon>
        <taxon>Actinomycetes</taxon>
        <taxon>Kitasatosporales</taxon>
        <taxon>Streptomycetaceae</taxon>
        <taxon>Allostreptomyces</taxon>
    </lineage>
</organism>
<dbReference type="Pfam" id="PF01978">
    <property type="entry name" value="TrmB"/>
    <property type="match status" value="1"/>
</dbReference>
<dbReference type="InterPro" id="IPR051797">
    <property type="entry name" value="TrmB-like"/>
</dbReference>
<dbReference type="Proteomes" id="UP000567795">
    <property type="component" value="Unassembled WGS sequence"/>
</dbReference>
<dbReference type="InterPro" id="IPR036388">
    <property type="entry name" value="WH-like_DNA-bd_sf"/>
</dbReference>
<dbReference type="Pfam" id="PF00196">
    <property type="entry name" value="GerE"/>
    <property type="match status" value="1"/>
</dbReference>
<name>A0A852ZTX9_9ACTN</name>
<feature type="domain" description="HTH luxR-type" evidence="1">
    <location>
        <begin position="256"/>
        <end position="321"/>
    </location>
</feature>
<dbReference type="EMBL" id="JACBZD010000001">
    <property type="protein sequence ID" value="NYI05017.1"/>
    <property type="molecule type" value="Genomic_DNA"/>
</dbReference>
<dbReference type="CDD" id="cd06170">
    <property type="entry name" value="LuxR_C_like"/>
    <property type="match status" value="1"/>
</dbReference>
<dbReference type="PANTHER" id="PTHR34293">
    <property type="entry name" value="HTH-TYPE TRANSCRIPTIONAL REGULATOR TRMBL2"/>
    <property type="match status" value="1"/>
</dbReference>
<keyword evidence="3" id="KW-1185">Reference proteome</keyword>
<gene>
    <name evidence="2" type="ORF">FHU37_001960</name>
</gene>
<dbReference type="PANTHER" id="PTHR34293:SF1">
    <property type="entry name" value="HTH-TYPE TRANSCRIPTIONAL REGULATOR TRMBL2"/>
    <property type="match status" value="1"/>
</dbReference>
<dbReference type="SUPFAM" id="SSF46894">
    <property type="entry name" value="C-terminal effector domain of the bipartite response regulators"/>
    <property type="match status" value="1"/>
</dbReference>
<sequence>MLEILGLSHSDSTVYETLVDRPAVGLTDLAELCPTVPRTQIRTILLRLESQGLVSRLPNRPVRYVACAPDTALGTLVAARERELAGVRDRLEDLTGRWHTARTEADPHELVEIVDGVEATARRVEQIQRAARREVLVVDKPPYVGGGRGANTVELELLRDRRVAYRAIYDREGFEAAQKQQEVEEFIALGEQARVLPGVPMKMIIADDAALVPLQPGARAVESAMVVHRCGLLDALHALFESLWTRAIPIVSGLPAQALAADAAPEEAQLLRLLAAGLTDEAIARQLDLGVRTVQRRIAHLMVRLGAANRLQLGMQLVRNGWA</sequence>